<dbReference type="EMBL" id="CP115965">
    <property type="protein sequence ID" value="WZW97320.1"/>
    <property type="molecule type" value="Genomic_DNA"/>
</dbReference>
<keyword evidence="1" id="KW-0732">Signal</keyword>
<dbReference type="RefSeq" id="WP_232547602.1">
    <property type="nucleotide sequence ID" value="NZ_CP115965.1"/>
</dbReference>
<keyword evidence="4" id="KW-1185">Reference proteome</keyword>
<dbReference type="Pfam" id="PF00496">
    <property type="entry name" value="SBP_bac_5"/>
    <property type="match status" value="1"/>
</dbReference>
<dbReference type="CDD" id="cd08509">
    <property type="entry name" value="PBP2_TmCBP_oligosaccharides_like"/>
    <property type="match status" value="1"/>
</dbReference>
<evidence type="ECO:0000256" key="1">
    <source>
        <dbReference type="SAM" id="SignalP"/>
    </source>
</evidence>
<name>A0ABZ3C3Y0_9ACTN</name>
<dbReference type="PANTHER" id="PTHR30290">
    <property type="entry name" value="PERIPLASMIC BINDING COMPONENT OF ABC TRANSPORTER"/>
    <property type="match status" value="1"/>
</dbReference>
<dbReference type="Gene3D" id="3.10.105.10">
    <property type="entry name" value="Dipeptide-binding Protein, Domain 3"/>
    <property type="match status" value="1"/>
</dbReference>
<sequence>MTHHPSRGRRPGRALLGVAATVLAGTLAFSGCASGTATTSASTPAADNATALLTIPREDMGTFTRNFNPFSPNAAPMTTQAIHESMLIYNPAAGNTVPWLATEWAASDDNRTLTFTLRDGVQWSDGEPLVADDVAYTFELQKEIMGGFEYLDSVTASDAHTVVFTFSRDYSPALYEIGQMPIVPKHVWEAIEDPAKATNETPVGTGPYTEITNFAAQSFTLGKNPHYWQPDAQHIEGIKMLAFAGNDGANLAAANGDVDWAPQYIPNIERTFISRDPEHRHYWFPPTGSMINFMVNTTKAPFNDVNVRKALSMAIDREQIVSVGMSGYTEPADCTGLSGSYETWKDASLQDSCDWIERDVDAANALLDEAGYPKGADGQRTLPDGSPFTFDFSVGSTSSDWVSVANVISQNLADVGITMTVDAPDWSAVVAGYETGDFDSGIVWSSNDPTPYQYYLNLMSPTKVKPVGEQTHDNYGRFGSADAQALLDQFAATQDEETQHEIVDDLQALYGQELPTIPLFPGPEWGAYNDSRFVGWPTADDPYATLGTRAPTTVLVLTTLEPR</sequence>
<evidence type="ECO:0000259" key="2">
    <source>
        <dbReference type="Pfam" id="PF00496"/>
    </source>
</evidence>
<feature type="signal peptide" evidence="1">
    <location>
        <begin position="1"/>
        <end position="33"/>
    </location>
</feature>
<dbReference type="SUPFAM" id="SSF53850">
    <property type="entry name" value="Periplasmic binding protein-like II"/>
    <property type="match status" value="1"/>
</dbReference>
<dbReference type="PIRSF" id="PIRSF002741">
    <property type="entry name" value="MppA"/>
    <property type="match status" value="1"/>
</dbReference>
<accession>A0ABZ3C3Y0</accession>
<feature type="chain" id="PRO_5046135405" evidence="1">
    <location>
        <begin position="34"/>
        <end position="563"/>
    </location>
</feature>
<dbReference type="Gene3D" id="3.40.190.10">
    <property type="entry name" value="Periplasmic binding protein-like II"/>
    <property type="match status" value="1"/>
</dbReference>
<reference evidence="3 4" key="1">
    <citation type="journal article" date="2023" name="Environ Microbiome">
        <title>A coral-associated actinobacterium mitigates coral bleaching under heat stress.</title>
        <authorList>
            <person name="Li J."/>
            <person name="Zou Y."/>
            <person name="Li Q."/>
            <person name="Zhang J."/>
            <person name="Bourne D.G."/>
            <person name="Lyu Y."/>
            <person name="Liu C."/>
            <person name="Zhang S."/>
        </authorList>
    </citation>
    <scope>NUCLEOTIDE SEQUENCE [LARGE SCALE GENOMIC DNA]</scope>
    <source>
        <strain evidence="3 4">SCSIO 13291</strain>
    </source>
</reference>
<dbReference type="Proteomes" id="UP001434337">
    <property type="component" value="Chromosome"/>
</dbReference>
<evidence type="ECO:0000313" key="3">
    <source>
        <dbReference type="EMBL" id="WZW97320.1"/>
    </source>
</evidence>
<dbReference type="PROSITE" id="PS51257">
    <property type="entry name" value="PROKAR_LIPOPROTEIN"/>
    <property type="match status" value="1"/>
</dbReference>
<dbReference type="InterPro" id="IPR039424">
    <property type="entry name" value="SBP_5"/>
</dbReference>
<dbReference type="InterPro" id="IPR030678">
    <property type="entry name" value="Peptide/Ni-bd"/>
</dbReference>
<feature type="domain" description="Solute-binding protein family 5" evidence="2">
    <location>
        <begin position="96"/>
        <end position="463"/>
    </location>
</feature>
<organism evidence="3 4">
    <name type="scientific">Propioniciclava soli</name>
    <dbReference type="NCBI Taxonomy" id="2775081"/>
    <lineage>
        <taxon>Bacteria</taxon>
        <taxon>Bacillati</taxon>
        <taxon>Actinomycetota</taxon>
        <taxon>Actinomycetes</taxon>
        <taxon>Propionibacteriales</taxon>
        <taxon>Propionibacteriaceae</taxon>
        <taxon>Propioniciclava</taxon>
    </lineage>
</organism>
<dbReference type="Gene3D" id="3.90.76.10">
    <property type="entry name" value="Dipeptide-binding Protein, Domain 1"/>
    <property type="match status" value="1"/>
</dbReference>
<dbReference type="InterPro" id="IPR000914">
    <property type="entry name" value="SBP_5_dom"/>
</dbReference>
<evidence type="ECO:0000313" key="4">
    <source>
        <dbReference type="Proteomes" id="UP001434337"/>
    </source>
</evidence>
<gene>
    <name evidence="3" type="ORF">PCC79_10370</name>
</gene>
<protein>
    <submittedName>
        <fullName evidence="3">ABC transporter substrate-binding protein</fullName>
    </submittedName>
</protein>
<proteinExistence type="predicted"/>